<feature type="domain" description="DUF6817" evidence="1">
    <location>
        <begin position="8"/>
        <end position="91"/>
    </location>
</feature>
<gene>
    <name evidence="2" type="ORF">IX92_06035</name>
    <name evidence="3" type="ORF">TW71_16715</name>
</gene>
<evidence type="ECO:0000259" key="1">
    <source>
        <dbReference type="Pfam" id="PF20680"/>
    </source>
</evidence>
<evidence type="ECO:0000313" key="2">
    <source>
        <dbReference type="EMBL" id="AIW18629.1"/>
    </source>
</evidence>
<dbReference type="Pfam" id="PF20680">
    <property type="entry name" value="DUF6817"/>
    <property type="match status" value="1"/>
</dbReference>
<dbReference type="PANTHER" id="PTHR37391:SF2">
    <property type="entry name" value="E3 UBIQUITIN-PROTEIN LIGASE"/>
    <property type="match status" value="1"/>
</dbReference>
<keyword evidence="4" id="KW-1185">Reference proteome</keyword>
<evidence type="ECO:0000313" key="3">
    <source>
        <dbReference type="EMBL" id="KJY70507.1"/>
    </source>
</evidence>
<organism evidence="3">
    <name type="scientific">Vibrio coralliilyticus</name>
    <dbReference type="NCBI Taxonomy" id="190893"/>
    <lineage>
        <taxon>Bacteria</taxon>
        <taxon>Pseudomonadati</taxon>
        <taxon>Pseudomonadota</taxon>
        <taxon>Gammaproteobacteria</taxon>
        <taxon>Vibrionales</taxon>
        <taxon>Vibrionaceae</taxon>
        <taxon>Vibrio</taxon>
    </lineage>
</organism>
<evidence type="ECO:0000313" key="4">
    <source>
        <dbReference type="Proteomes" id="UP000030081"/>
    </source>
</evidence>
<dbReference type="InterPro" id="IPR049202">
    <property type="entry name" value="DUF6817"/>
</dbReference>
<dbReference type="KEGG" id="vcy:IX92_06035"/>
<proteinExistence type="predicted"/>
<sequence>MNTHFERLKSLGAGDFQHLNGSLESHLVGTESLLAKWHASDTVRSAGLFHAAYGTAGFDESMVSLEMRSEIAAVIGREAEALVYLYCSCDRDYVFPQFDSKPFIQFRDRFTGSVFEMTEEQLHQFCELTVANELELVLASEEFKLKYGQELWNLFEGMAVYLSESAKAEYKLALADCDTSEKMACEE</sequence>
<reference evidence="2 4" key="1">
    <citation type="submission" date="2014-10" db="EMBL/GenBank/DDBJ databases">
        <title>The Complete Genome Sequence for the Shellfish Pathogen Vibrio coralliilyticus RE98 Isolated from a Shellfish Hatchery.</title>
        <authorList>
            <person name="Richards G.P."/>
            <person name="Bono J.L."/>
            <person name="Watson M.A."/>
            <person name="Needleman D.S."/>
        </authorList>
    </citation>
    <scope>NUCLEOTIDE SEQUENCE [LARGE SCALE GENOMIC DNA]</scope>
    <source>
        <strain evidence="2 4">RE98</strain>
    </source>
</reference>
<reference evidence="3" key="2">
    <citation type="journal article" date="2015" name="BMC Genomics">
        <title>Genome mining reveals unlocked bioactive potential of marine Gram-negative bacteria.</title>
        <authorList>
            <person name="Machado H."/>
            <person name="Sonnenschein E.C."/>
            <person name="Melchiorsen J."/>
            <person name="Gram L."/>
        </authorList>
    </citation>
    <scope>NUCLEOTIDE SEQUENCE</scope>
    <source>
        <strain evidence="3">S2052</strain>
    </source>
</reference>
<dbReference type="AlphaFoldDB" id="A0A7Y4DXS7"/>
<accession>A0A7Y4DXS7</accession>
<dbReference type="EMBL" id="CP009617">
    <property type="protein sequence ID" value="AIW18629.1"/>
    <property type="molecule type" value="Genomic_DNA"/>
</dbReference>
<dbReference type="PANTHER" id="PTHR37391">
    <property type="entry name" value="E3 UBIQUITIN-PROTEIN LIGASE"/>
    <property type="match status" value="1"/>
</dbReference>
<dbReference type="EMBL" id="JXXR01000017">
    <property type="protein sequence ID" value="KJY70507.1"/>
    <property type="molecule type" value="Genomic_DNA"/>
</dbReference>
<dbReference type="RefSeq" id="WP_043007750.1">
    <property type="nucleotide sequence ID" value="NZ_CP009617.1"/>
</dbReference>
<protein>
    <recommendedName>
        <fullName evidence="1">DUF6817 domain-containing protein</fullName>
    </recommendedName>
</protein>
<name>A0A7Y4DXS7_9VIBR</name>
<dbReference type="Proteomes" id="UP000030081">
    <property type="component" value="Chromosome 1"/>
</dbReference>